<evidence type="ECO:0000256" key="4">
    <source>
        <dbReference type="ARBA" id="ARBA00023002"/>
    </source>
</evidence>
<dbReference type="InterPro" id="IPR051323">
    <property type="entry name" value="AtsK-like"/>
</dbReference>
<evidence type="ECO:0000259" key="6">
    <source>
        <dbReference type="Pfam" id="PF02668"/>
    </source>
</evidence>
<keyword evidence="4 7" id="KW-0560">Oxidoreductase</keyword>
<dbReference type="GO" id="GO:0000908">
    <property type="term" value="F:taurine dioxygenase activity"/>
    <property type="evidence" value="ECO:0007669"/>
    <property type="project" value="UniProtKB-EC"/>
</dbReference>
<evidence type="ECO:0000313" key="7">
    <source>
        <dbReference type="EMBL" id="SLN72557.1"/>
    </source>
</evidence>
<dbReference type="Gene3D" id="3.60.130.10">
    <property type="entry name" value="Clavaminate synthase-like"/>
    <property type="match status" value="1"/>
</dbReference>
<dbReference type="FunCoup" id="A0A1Y5TTZ2">
    <property type="interactions" value="317"/>
</dbReference>
<dbReference type="PANTHER" id="PTHR30468:SF1">
    <property type="entry name" value="ALPHA-KETOGLUTARATE-DEPENDENT SULFONATE DIOXYGENASE"/>
    <property type="match status" value="1"/>
</dbReference>
<evidence type="ECO:0000256" key="3">
    <source>
        <dbReference type="ARBA" id="ARBA00022964"/>
    </source>
</evidence>
<dbReference type="SUPFAM" id="SSF51197">
    <property type="entry name" value="Clavaminate synthase-like"/>
    <property type="match status" value="1"/>
</dbReference>
<dbReference type="InParanoid" id="A0A1Y5TTZ2"/>
<dbReference type="GO" id="GO:0005737">
    <property type="term" value="C:cytoplasm"/>
    <property type="evidence" value="ECO:0007669"/>
    <property type="project" value="TreeGrafter"/>
</dbReference>
<gene>
    <name evidence="7" type="primary">tauD</name>
    <name evidence="7" type="ORF">OCH7691_03490</name>
</gene>
<dbReference type="GO" id="GO:0006790">
    <property type="term" value="P:sulfur compound metabolic process"/>
    <property type="evidence" value="ECO:0007669"/>
    <property type="project" value="TreeGrafter"/>
</dbReference>
<dbReference type="InterPro" id="IPR042098">
    <property type="entry name" value="TauD-like_sf"/>
</dbReference>
<sequence length="290" mass="32395">MTLHAINTAVNRDTTTGIEIRRLAPALGAELSGIDLGAGVDDATFAVIHAALMEHQVIFFRDQDLPVERQLELARRFGNPTYSKKLPKYEGHDYVSLIESDGTQANVGGRWHTDNTDFVAPPMGSVLYAEETPSVGGDTLFSSMYAAYEALSPGLRAHIDGLVAQHDNNLIRLRFIDRADLPATGLDVPPPVLHPVVRVHPVTGRRALFVNSSYTRRIPSVSDVESRHLLALLMEQVMMPEFQVRFQWRPGSVAIWDNRCTQHFASNDYREKRRMRRVQIDGDEPRGISG</sequence>
<dbReference type="PANTHER" id="PTHR30468">
    <property type="entry name" value="ALPHA-KETOGLUTARATE-DEPENDENT SULFONATE DIOXYGENASE"/>
    <property type="match status" value="1"/>
</dbReference>
<evidence type="ECO:0000313" key="8">
    <source>
        <dbReference type="Proteomes" id="UP000193200"/>
    </source>
</evidence>
<evidence type="ECO:0000256" key="5">
    <source>
        <dbReference type="ARBA" id="ARBA00023004"/>
    </source>
</evidence>
<dbReference type="OrthoDB" id="7209371at2"/>
<dbReference type="GO" id="GO:0046872">
    <property type="term" value="F:metal ion binding"/>
    <property type="evidence" value="ECO:0007669"/>
    <property type="project" value="UniProtKB-KW"/>
</dbReference>
<accession>A0A1Y5TTZ2</accession>
<dbReference type="EMBL" id="FWFR01000003">
    <property type="protein sequence ID" value="SLN72557.1"/>
    <property type="molecule type" value="Genomic_DNA"/>
</dbReference>
<comment type="similarity">
    <text evidence="1">Belongs to the TfdA dioxygenase family.</text>
</comment>
<feature type="domain" description="TauD/TfdA-like" evidence="6">
    <location>
        <begin position="19"/>
        <end position="278"/>
    </location>
</feature>
<dbReference type="Pfam" id="PF02668">
    <property type="entry name" value="TauD"/>
    <property type="match status" value="1"/>
</dbReference>
<dbReference type="EC" id="1.14.11.17" evidence="7"/>
<name>A0A1Y5TTZ2_9PROT</name>
<dbReference type="RefSeq" id="WP_085884828.1">
    <property type="nucleotide sequence ID" value="NZ_FWFR01000003.1"/>
</dbReference>
<dbReference type="Proteomes" id="UP000193200">
    <property type="component" value="Unassembled WGS sequence"/>
</dbReference>
<keyword evidence="2" id="KW-0479">Metal-binding</keyword>
<protein>
    <submittedName>
        <fullName evidence="7">Alpha-ketoglutarate-dependent taurine dioxygenase</fullName>
        <ecNumber evidence="7">1.14.11.17</ecNumber>
    </submittedName>
</protein>
<dbReference type="AlphaFoldDB" id="A0A1Y5TTZ2"/>
<dbReference type="InterPro" id="IPR003819">
    <property type="entry name" value="TauD/TfdA-like"/>
</dbReference>
<keyword evidence="3 7" id="KW-0223">Dioxygenase</keyword>
<keyword evidence="5" id="KW-0408">Iron</keyword>
<evidence type="ECO:0000256" key="1">
    <source>
        <dbReference type="ARBA" id="ARBA00005896"/>
    </source>
</evidence>
<keyword evidence="8" id="KW-1185">Reference proteome</keyword>
<reference evidence="7 8" key="1">
    <citation type="submission" date="2017-03" db="EMBL/GenBank/DDBJ databases">
        <authorList>
            <person name="Afonso C.L."/>
            <person name="Miller P.J."/>
            <person name="Scott M.A."/>
            <person name="Spackman E."/>
            <person name="Goraichik I."/>
            <person name="Dimitrov K.M."/>
            <person name="Suarez D.L."/>
            <person name="Swayne D.E."/>
        </authorList>
    </citation>
    <scope>NUCLEOTIDE SEQUENCE [LARGE SCALE GENOMIC DNA]</scope>
    <source>
        <strain evidence="7 8">CECT 7691</strain>
    </source>
</reference>
<proteinExistence type="inferred from homology"/>
<organism evidence="7 8">
    <name type="scientific">Oceanibacterium hippocampi</name>
    <dbReference type="NCBI Taxonomy" id="745714"/>
    <lineage>
        <taxon>Bacteria</taxon>
        <taxon>Pseudomonadati</taxon>
        <taxon>Pseudomonadota</taxon>
        <taxon>Alphaproteobacteria</taxon>
        <taxon>Sneathiellales</taxon>
        <taxon>Sneathiellaceae</taxon>
        <taxon>Oceanibacterium</taxon>
    </lineage>
</organism>
<evidence type="ECO:0000256" key="2">
    <source>
        <dbReference type="ARBA" id="ARBA00022723"/>
    </source>
</evidence>